<proteinExistence type="predicted"/>
<dbReference type="EMBL" id="JAJJMB010001820">
    <property type="protein sequence ID" value="KAI3954950.1"/>
    <property type="molecule type" value="Genomic_DNA"/>
</dbReference>
<dbReference type="AlphaFoldDB" id="A0AAD4TFY3"/>
<reference evidence="2" key="1">
    <citation type="submission" date="2022-04" db="EMBL/GenBank/DDBJ databases">
        <title>A functionally conserved STORR gene fusion in Papaver species that diverged 16.8 million years ago.</title>
        <authorList>
            <person name="Catania T."/>
        </authorList>
    </citation>
    <scope>NUCLEOTIDE SEQUENCE</scope>
    <source>
        <strain evidence="2">S-188037</strain>
    </source>
</reference>
<evidence type="ECO:0000313" key="3">
    <source>
        <dbReference type="Proteomes" id="UP001202328"/>
    </source>
</evidence>
<sequence>MEKNNGLKDNGSKDLPYGLADLEETNRVLETNQFSETPKELAIHTDLQQPNDSVNLNKLNGLTRTVLGIKGRPPGRSENIAAHNALLQQHKASSINIEHTRHDSDREDHNLDTGSVAGSVENILLSTEEQEVLRTITKFDIQQKNLKDLSFRKEYCKEIQDQSKKMQTPMRKNKNKGGGGGT</sequence>
<evidence type="ECO:0000313" key="2">
    <source>
        <dbReference type="EMBL" id="KAI3954950.1"/>
    </source>
</evidence>
<name>A0AAD4TFY3_9MAGN</name>
<feature type="region of interest" description="Disordered" evidence="1">
    <location>
        <begin position="160"/>
        <end position="182"/>
    </location>
</feature>
<dbReference type="Proteomes" id="UP001202328">
    <property type="component" value="Unassembled WGS sequence"/>
</dbReference>
<protein>
    <submittedName>
        <fullName evidence="2">Uncharacterized protein</fullName>
    </submittedName>
</protein>
<accession>A0AAD4TFY3</accession>
<evidence type="ECO:0000256" key="1">
    <source>
        <dbReference type="SAM" id="MobiDB-lite"/>
    </source>
</evidence>
<gene>
    <name evidence="2" type="ORF">MKW98_004953</name>
</gene>
<comment type="caution">
    <text evidence="2">The sequence shown here is derived from an EMBL/GenBank/DDBJ whole genome shotgun (WGS) entry which is preliminary data.</text>
</comment>
<organism evidence="2 3">
    <name type="scientific">Papaver atlanticum</name>
    <dbReference type="NCBI Taxonomy" id="357466"/>
    <lineage>
        <taxon>Eukaryota</taxon>
        <taxon>Viridiplantae</taxon>
        <taxon>Streptophyta</taxon>
        <taxon>Embryophyta</taxon>
        <taxon>Tracheophyta</taxon>
        <taxon>Spermatophyta</taxon>
        <taxon>Magnoliopsida</taxon>
        <taxon>Ranunculales</taxon>
        <taxon>Papaveraceae</taxon>
        <taxon>Papaveroideae</taxon>
        <taxon>Papaver</taxon>
    </lineage>
</organism>
<keyword evidence="3" id="KW-1185">Reference proteome</keyword>